<dbReference type="AlphaFoldDB" id="A0A075R639"/>
<organism evidence="5 6">
    <name type="scientific">Brevibacillus laterosporus LMG 15441</name>
    <dbReference type="NCBI Taxonomy" id="1042163"/>
    <lineage>
        <taxon>Bacteria</taxon>
        <taxon>Bacillati</taxon>
        <taxon>Bacillota</taxon>
        <taxon>Bacilli</taxon>
        <taxon>Bacillales</taxon>
        <taxon>Paenibacillaceae</taxon>
        <taxon>Brevibacillus</taxon>
    </lineage>
</organism>
<dbReference type="STRING" id="1042163.BRLA_c007120"/>
<feature type="transmembrane region" description="Helical" evidence="2">
    <location>
        <begin position="76"/>
        <end position="95"/>
    </location>
</feature>
<evidence type="ECO:0000313" key="6">
    <source>
        <dbReference type="Proteomes" id="UP000005850"/>
    </source>
</evidence>
<evidence type="ECO:0000313" key="5">
    <source>
        <dbReference type="EMBL" id="AIG25070.1"/>
    </source>
</evidence>
<evidence type="ECO:0000256" key="1">
    <source>
        <dbReference type="SAM" id="MobiDB-lite"/>
    </source>
</evidence>
<evidence type="ECO:0000259" key="4">
    <source>
        <dbReference type="Pfam" id="PF22570"/>
    </source>
</evidence>
<feature type="domain" description="LiaF transmembrane" evidence="4">
    <location>
        <begin position="11"/>
        <end position="104"/>
    </location>
</feature>
<evidence type="ECO:0000259" key="3">
    <source>
        <dbReference type="Pfam" id="PF09922"/>
    </source>
</evidence>
<name>A0A075R639_BRELA</name>
<dbReference type="InterPro" id="IPR047793">
    <property type="entry name" value="LiaF_C"/>
</dbReference>
<feature type="compositionally biased region" description="Basic and acidic residues" evidence="1">
    <location>
        <begin position="176"/>
        <end position="185"/>
    </location>
</feature>
<dbReference type="eggNOG" id="COG4758">
    <property type="taxonomic scope" value="Bacteria"/>
</dbReference>
<keyword evidence="2" id="KW-0812">Transmembrane</keyword>
<proteinExistence type="predicted"/>
<feature type="domain" description="Cell wall-active antibiotics response LiaF-like C-terminal" evidence="3">
    <location>
        <begin position="254"/>
        <end position="365"/>
    </location>
</feature>
<keyword evidence="2" id="KW-0472">Membrane</keyword>
<accession>A0A075R639</accession>
<dbReference type="Proteomes" id="UP000005850">
    <property type="component" value="Chromosome"/>
</dbReference>
<evidence type="ECO:0000256" key="2">
    <source>
        <dbReference type="SAM" id="Phobius"/>
    </source>
</evidence>
<dbReference type="NCBIfam" id="NF040535">
    <property type="entry name" value="LiaF_C_term"/>
    <property type="match status" value="1"/>
</dbReference>
<dbReference type="InterPro" id="IPR054331">
    <property type="entry name" value="LiaF_TM"/>
</dbReference>
<dbReference type="EMBL" id="CP007806">
    <property type="protein sequence ID" value="AIG25070.1"/>
    <property type="molecule type" value="Genomic_DNA"/>
</dbReference>
<protein>
    <submittedName>
        <fullName evidence="5">Putative membrane protein</fullName>
    </submittedName>
</protein>
<feature type="compositionally biased region" description="Basic and acidic residues" evidence="1">
    <location>
        <begin position="216"/>
        <end position="228"/>
    </location>
</feature>
<feature type="transmembrane region" description="Helical" evidence="2">
    <location>
        <begin position="7"/>
        <end position="24"/>
    </location>
</feature>
<feature type="region of interest" description="Disordered" evidence="1">
    <location>
        <begin position="152"/>
        <end position="185"/>
    </location>
</feature>
<dbReference type="Pfam" id="PF22570">
    <property type="entry name" value="LiaF-TM"/>
    <property type="match status" value="1"/>
</dbReference>
<keyword evidence="2" id="KW-1133">Transmembrane helix</keyword>
<sequence length="368" mass="42320">MKFSRVEKMVAGTIIIFVGLGLFLNNLGLIFFSIFSLWPLLFIFWGYRFWKRGRKITGGILLTIGILNIFQEWFGIAIHNLFGFIFSMFFIYYGIRLIRRKGRNQNDFGQDFTYTEEKLQETTAYSQSAETAKQDDLDLEMDALLKESQRKKAQEKMQADIQTQPTSQSFYTGEQNDQKTKKESYSKFGPKIEGECYSGSYYSDTGPDEPISAQEGTHREQHKSSDKSFHKSFDKTFYDHVHIHNPQDTRSSLIGDYKLISGRFELKNMRIWQGIGDVVIDLSRAVIPEKEGTLVINGWIGDVTIYVPVDMPVQVMAEVTIGELEVLGHRQNGITRKVMLSTHNYAEATEKVKIIISLWVGDIDVKYI</sequence>
<dbReference type="Pfam" id="PF09922">
    <property type="entry name" value="LiaF-like_C"/>
    <property type="match status" value="1"/>
</dbReference>
<gene>
    <name evidence="5" type="ORF">BRLA_c007120</name>
</gene>
<dbReference type="RefSeq" id="WP_003335438.1">
    <property type="nucleotide sequence ID" value="NZ_CP007806.1"/>
</dbReference>
<feature type="region of interest" description="Disordered" evidence="1">
    <location>
        <begin position="199"/>
        <end position="228"/>
    </location>
</feature>
<reference evidence="5 6" key="1">
    <citation type="journal article" date="2011" name="J. Bacteriol.">
        <title>Genome sequence of Brevibacillus laterosporus LMG 15441, a pathogen of invertebrates.</title>
        <authorList>
            <person name="Djukic M."/>
            <person name="Poehlein A."/>
            <person name="Thurmer A."/>
            <person name="Daniel R."/>
        </authorList>
    </citation>
    <scope>NUCLEOTIDE SEQUENCE [LARGE SCALE GENOMIC DNA]</scope>
    <source>
        <strain evidence="5 6">LMG 15441</strain>
    </source>
</reference>
<keyword evidence="6" id="KW-1185">Reference proteome</keyword>
<dbReference type="KEGG" id="blr:BRLA_c007120"/>
<dbReference type="HOGENOM" id="CLU_074089_0_0_9"/>
<feature type="compositionally biased region" description="Polar residues" evidence="1">
    <location>
        <begin position="160"/>
        <end position="175"/>
    </location>
</feature>
<dbReference type="InterPro" id="IPR024425">
    <property type="entry name" value="LiaF-like_C"/>
</dbReference>